<dbReference type="InterPro" id="IPR042104">
    <property type="entry name" value="PKS_dehydratase_sf"/>
</dbReference>
<dbReference type="Pfam" id="PF02801">
    <property type="entry name" value="Ketoacyl-synt_C"/>
    <property type="match status" value="1"/>
</dbReference>
<reference evidence="9" key="1">
    <citation type="journal article" date="2020" name="Phytopathology">
        <title>Genome Sequence Resources of Colletotrichum truncatum, C. plurivorum, C. musicola, and C. sojae: Four Species Pathogenic to Soybean (Glycine max).</title>
        <authorList>
            <person name="Rogerio F."/>
            <person name="Boufleur T.R."/>
            <person name="Ciampi-Guillardi M."/>
            <person name="Sukno S.A."/>
            <person name="Thon M.R."/>
            <person name="Massola Junior N.S."/>
            <person name="Baroncelli R."/>
        </authorList>
    </citation>
    <scope>NUCLEOTIDE SEQUENCE</scope>
    <source>
        <strain evidence="9">LFN0074</strain>
    </source>
</reference>
<dbReference type="PROSITE" id="PS00606">
    <property type="entry name" value="KS3_1"/>
    <property type="match status" value="1"/>
</dbReference>
<evidence type="ECO:0000313" key="10">
    <source>
        <dbReference type="Proteomes" id="UP000639643"/>
    </source>
</evidence>
<dbReference type="OrthoDB" id="329835at2759"/>
<feature type="region of interest" description="C-terminal hotdog fold" evidence="6">
    <location>
        <begin position="1062"/>
        <end position="1210"/>
    </location>
</feature>
<protein>
    <submittedName>
        <fullName evidence="9">Polyketide synthase</fullName>
    </submittedName>
</protein>
<dbReference type="Pfam" id="PF00109">
    <property type="entry name" value="ketoacyl-synt"/>
    <property type="match status" value="1"/>
</dbReference>
<dbReference type="Gene3D" id="3.10.129.110">
    <property type="entry name" value="Polyketide synthase dehydratase"/>
    <property type="match status" value="1"/>
</dbReference>
<dbReference type="GO" id="GO:0044550">
    <property type="term" value="P:secondary metabolite biosynthetic process"/>
    <property type="evidence" value="ECO:0007669"/>
    <property type="project" value="TreeGrafter"/>
</dbReference>
<evidence type="ECO:0000256" key="1">
    <source>
        <dbReference type="ARBA" id="ARBA00022450"/>
    </source>
</evidence>
<dbReference type="EMBL" id="WIGM01000984">
    <property type="protein sequence ID" value="KAF6807279.1"/>
    <property type="molecule type" value="Genomic_DNA"/>
</dbReference>
<feature type="domain" description="Ketosynthase family 3 (KS3)" evidence="7">
    <location>
        <begin position="8"/>
        <end position="434"/>
    </location>
</feature>
<dbReference type="Proteomes" id="UP000639643">
    <property type="component" value="Unassembled WGS sequence"/>
</dbReference>
<dbReference type="SMART" id="SM00825">
    <property type="entry name" value="PKS_KS"/>
    <property type="match status" value="1"/>
</dbReference>
<dbReference type="Pfam" id="PF16197">
    <property type="entry name" value="KAsynt_C_assoc"/>
    <property type="match status" value="1"/>
</dbReference>
<dbReference type="InterPro" id="IPR014043">
    <property type="entry name" value="Acyl_transferase_dom"/>
</dbReference>
<gene>
    <name evidence="9" type="ORF">CMUS01_14162</name>
</gene>
<dbReference type="SUPFAM" id="SSF53901">
    <property type="entry name" value="Thiolase-like"/>
    <property type="match status" value="1"/>
</dbReference>
<dbReference type="InterPro" id="IPR020841">
    <property type="entry name" value="PKS_Beta-ketoAc_synthase_dom"/>
</dbReference>
<dbReference type="InterPro" id="IPR032821">
    <property type="entry name" value="PKS_assoc"/>
</dbReference>
<dbReference type="PROSITE" id="PS52004">
    <property type="entry name" value="KS3_2"/>
    <property type="match status" value="1"/>
</dbReference>
<dbReference type="GO" id="GO:0004312">
    <property type="term" value="F:fatty acid synthase activity"/>
    <property type="evidence" value="ECO:0007669"/>
    <property type="project" value="TreeGrafter"/>
</dbReference>
<keyword evidence="4" id="KW-0560">Oxidoreductase</keyword>
<evidence type="ECO:0000256" key="2">
    <source>
        <dbReference type="ARBA" id="ARBA00022553"/>
    </source>
</evidence>
<evidence type="ECO:0000256" key="3">
    <source>
        <dbReference type="ARBA" id="ARBA00022679"/>
    </source>
</evidence>
<dbReference type="GO" id="GO:0016491">
    <property type="term" value="F:oxidoreductase activity"/>
    <property type="evidence" value="ECO:0007669"/>
    <property type="project" value="UniProtKB-KW"/>
</dbReference>
<name>A0A8H6J689_9PEZI</name>
<evidence type="ECO:0000259" key="8">
    <source>
        <dbReference type="PROSITE" id="PS52019"/>
    </source>
</evidence>
<evidence type="ECO:0000313" key="9">
    <source>
        <dbReference type="EMBL" id="KAF6807279.1"/>
    </source>
</evidence>
<dbReference type="PANTHER" id="PTHR43775">
    <property type="entry name" value="FATTY ACID SYNTHASE"/>
    <property type="match status" value="1"/>
</dbReference>
<evidence type="ECO:0000256" key="5">
    <source>
        <dbReference type="ARBA" id="ARBA00023268"/>
    </source>
</evidence>
<proteinExistence type="predicted"/>
<dbReference type="InterPro" id="IPR014030">
    <property type="entry name" value="Ketoacyl_synth_N"/>
</dbReference>
<dbReference type="InterPro" id="IPR020807">
    <property type="entry name" value="PKS_DH"/>
</dbReference>
<dbReference type="GO" id="GO:0004315">
    <property type="term" value="F:3-oxoacyl-[acyl-carrier-protein] synthase activity"/>
    <property type="evidence" value="ECO:0007669"/>
    <property type="project" value="InterPro"/>
</dbReference>
<dbReference type="CDD" id="cd00833">
    <property type="entry name" value="PKS"/>
    <property type="match status" value="1"/>
</dbReference>
<sequence>MPLPTGKNNDIAVIGFAFKLPQDVNDVDDFWEVLQNRKNLMTPWPDNRMNAESFVSGEKSKKAAKFNCRGGYFIKDDPAVFDAPFFSISTKEAAAIDPMQRWTLETSYRAFENAGIPVSKLRGSRTGVFSASFTDDWSRMISQDPDNVERMAATGTASSLISNRLSWYLDLRGPSVHIDTACSSSLFAVDMACQSLRAGETSTALVTGSSLILTPTFTHFLSNLGFLSPDSKCWAFDDRANGYARGEGFVAILLKPVAEALRDGDMIRAVIRGSGSNQDGQTSSLTQPSPRAQEELIRHVYRKAGLSFDKTRYVEAHGTGTPVGDPIEAKAIGSVFRNHRSAEEPIYIGSVKTNIGHLEGSSGLAGVIKSIISLEKGVIPPHALFEKINPDIDAEFYNLAIPTRPIDWPSSGLRRISVNSFGFGGTNTHVILDDAYHYIRERGFAGNHCTQTPAGVALNGLHSTSVRDDFTEVTANGASIDKAARGINGHSSRKIRLLVWSAADEKALQRTLQLHHLFWDNSVAVDSGRIDRYTYTLSESQSRMLWRASAIVKADNGANHDSTKAISKAQPVRSGGSGDVFTDQGAQYAGMGWDLLHNYPVFAEALERVRKIYTALGCDWNLLDELQSASNIDFPEYSQTLSTAVQIALIELLRSFGITPKVVVGHSSGEIAAAYAAGALTLESACKVSYFRGKLAGHRCRSLSSCPSAGAMISVNLAEHEVPNYLEKAGVAGVGVACVNSPLNCTLSGPEKAIDAISSPIPMVSAVTGEVVRPAVLATAQYWVDNMVSPVRFADALGALTSQSSSWKMGFRGNITDVVEIGPTAALRRPVADTLAKAGPRAKNMRYSSVLYRNRSAVETMLDGGFLVDCPQYPFGHSKEYWAESRISRDYRLRGAVKGETLGFRASDWNPLAPRWRNFLSVESMPWLADHNISNTVVFPAAGMLVMAVEAALQMVPLNRTIAGFSVKDAYFKNRIVVGETSEDRTETVVELTPLQKSYEKSSTWSDVRIFIYRNKECSECFQAQIQVEYQEDLALPGVQKEKDLLDRETLRRYEEAAEGCTRPVDLQVFYRKAAEHGLRYGDRFQLLDDIHWDGQKNAVARIDVSKPRFNTNSLVHPAVLDTVFHMIRASSQAFASAAATNVPVKVVNAWFSATGWQSPETGFLRCWGVSNVDQDAGEDGTIYALADNGKVLMSIEHITTVAVSRTDGSSSATKKLLHRAHWKPQLSLLSSQRLSAVCVPNRVMKDEATAIAHHAEMASVMNLALSRTLRQMTTENYAKIPASLARHMDWVKHHVNKLSSEQKDSPEAPPEAPLTDHGLELRLQRIEEIHPAWKLHTDVVRELKNILVGEKDPLEVIFNSDLADVFYCGMIRALLSLEQETGAPKLA</sequence>
<dbReference type="InterPro" id="IPR050091">
    <property type="entry name" value="PKS_NRPS_Biosynth_Enz"/>
</dbReference>
<keyword evidence="3" id="KW-0808">Transferase</keyword>
<keyword evidence="2" id="KW-0597">Phosphoprotein</keyword>
<dbReference type="PROSITE" id="PS52019">
    <property type="entry name" value="PKS_MFAS_DH"/>
    <property type="match status" value="1"/>
</dbReference>
<dbReference type="InterPro" id="IPR049900">
    <property type="entry name" value="PKS_mFAS_DH"/>
</dbReference>
<dbReference type="Pfam" id="PF00698">
    <property type="entry name" value="Acyl_transf_1"/>
    <property type="match status" value="1"/>
</dbReference>
<dbReference type="InterPro" id="IPR049551">
    <property type="entry name" value="PKS_DH_C"/>
</dbReference>
<dbReference type="PANTHER" id="PTHR43775:SF29">
    <property type="entry name" value="ASPERFURANONE POLYKETIDE SYNTHASE AFOG-RELATED"/>
    <property type="match status" value="1"/>
</dbReference>
<dbReference type="Gene3D" id="3.40.366.10">
    <property type="entry name" value="Malonyl-Coenzyme A Acyl Carrier Protein, domain 2"/>
    <property type="match status" value="2"/>
</dbReference>
<evidence type="ECO:0000259" key="7">
    <source>
        <dbReference type="PROSITE" id="PS52004"/>
    </source>
</evidence>
<evidence type="ECO:0000256" key="6">
    <source>
        <dbReference type="PROSITE-ProRule" id="PRU01363"/>
    </source>
</evidence>
<dbReference type="InterPro" id="IPR049552">
    <property type="entry name" value="PKS_DH_N"/>
</dbReference>
<feature type="domain" description="PKS/mFAS DH" evidence="8">
    <location>
        <begin position="899"/>
        <end position="1210"/>
    </location>
</feature>
<dbReference type="GO" id="GO:0006633">
    <property type="term" value="P:fatty acid biosynthetic process"/>
    <property type="evidence" value="ECO:0007669"/>
    <property type="project" value="InterPro"/>
</dbReference>
<dbReference type="InterPro" id="IPR001227">
    <property type="entry name" value="Ac_transferase_dom_sf"/>
</dbReference>
<dbReference type="InterPro" id="IPR014031">
    <property type="entry name" value="Ketoacyl_synth_C"/>
</dbReference>
<dbReference type="SMART" id="SM00826">
    <property type="entry name" value="PKS_DH"/>
    <property type="match status" value="1"/>
</dbReference>
<keyword evidence="5" id="KW-0511">Multifunctional enzyme</keyword>
<dbReference type="SMART" id="SM00827">
    <property type="entry name" value="PKS_AT"/>
    <property type="match status" value="1"/>
</dbReference>
<accession>A0A8H6J689</accession>
<comment type="caution">
    <text evidence="9">The sequence shown here is derived from an EMBL/GenBank/DDBJ whole genome shotgun (WGS) entry which is preliminary data.</text>
</comment>
<feature type="region of interest" description="N-terminal hotdog fold" evidence="6">
    <location>
        <begin position="899"/>
        <end position="1033"/>
    </location>
</feature>
<keyword evidence="10" id="KW-1185">Reference proteome</keyword>
<dbReference type="SUPFAM" id="SSF52151">
    <property type="entry name" value="FabD/lysophospholipase-like"/>
    <property type="match status" value="1"/>
</dbReference>
<dbReference type="InterPro" id="IPR016035">
    <property type="entry name" value="Acyl_Trfase/lysoPLipase"/>
</dbReference>
<dbReference type="Pfam" id="PF14765">
    <property type="entry name" value="PS-DH"/>
    <property type="match status" value="1"/>
</dbReference>
<evidence type="ECO:0000256" key="4">
    <source>
        <dbReference type="ARBA" id="ARBA00023002"/>
    </source>
</evidence>
<dbReference type="Pfam" id="PF21089">
    <property type="entry name" value="PKS_DH_N"/>
    <property type="match status" value="1"/>
</dbReference>
<feature type="active site" description="Proton acceptor; for dehydratase activity" evidence="6">
    <location>
        <position position="931"/>
    </location>
</feature>
<organism evidence="9 10">
    <name type="scientific">Colletotrichum musicola</name>
    <dbReference type="NCBI Taxonomy" id="2175873"/>
    <lineage>
        <taxon>Eukaryota</taxon>
        <taxon>Fungi</taxon>
        <taxon>Dikarya</taxon>
        <taxon>Ascomycota</taxon>
        <taxon>Pezizomycotina</taxon>
        <taxon>Sordariomycetes</taxon>
        <taxon>Hypocreomycetidae</taxon>
        <taxon>Glomerellales</taxon>
        <taxon>Glomerellaceae</taxon>
        <taxon>Colletotrichum</taxon>
        <taxon>Colletotrichum orchidearum species complex</taxon>
    </lineage>
</organism>
<keyword evidence="1" id="KW-0596">Phosphopantetheine</keyword>
<dbReference type="InterPro" id="IPR018201">
    <property type="entry name" value="Ketoacyl_synth_AS"/>
</dbReference>
<dbReference type="InterPro" id="IPR016039">
    <property type="entry name" value="Thiolase-like"/>
</dbReference>
<feature type="active site" description="Proton donor; for dehydratase activity" evidence="6">
    <location>
        <position position="1122"/>
    </location>
</feature>
<dbReference type="Gene3D" id="3.40.47.10">
    <property type="match status" value="1"/>
</dbReference>